<evidence type="ECO:0000256" key="2">
    <source>
        <dbReference type="ARBA" id="ARBA00009941"/>
    </source>
</evidence>
<dbReference type="GO" id="GO:0006624">
    <property type="term" value="P:vacuolar protein processing"/>
    <property type="evidence" value="ECO:0007669"/>
    <property type="project" value="TreeGrafter"/>
</dbReference>
<keyword evidence="5" id="KW-0732">Signal</keyword>
<sequence>MAGSTTVTSSASNGRAPEGEIHAVIVAGSNGWFNYRHQADACHAYHVLRQHGVPPDNIILMMYDDVANHLTNPYRGKLFNKPDGEDVYKGVKIDYSNFLNVLKGNASGVVGGNGRVLKSKPNDRIFIFYSDHGGVGILAFPIGTLTVKQLNETMFWMYENYRYNQLVFYLEACHSGSMFDQTLTDSINAYAVTAAHRNESSWATYCNTGRLPCLGDEFSVSWMEDSDAVRTLPVTKLYRLLNVYFTSQPLLTPPTLLLNIPDLRNSCTCCVIPI</sequence>
<dbReference type="PANTHER" id="PTHR12000">
    <property type="entry name" value="HEMOGLOBINASE FAMILY MEMBER"/>
    <property type="match status" value="1"/>
</dbReference>
<dbReference type="GO" id="GO:0004197">
    <property type="term" value="F:cysteine-type endopeptidase activity"/>
    <property type="evidence" value="ECO:0007669"/>
    <property type="project" value="UniProtKB-EC"/>
</dbReference>
<dbReference type="Gene3D" id="3.40.50.1460">
    <property type="match status" value="1"/>
</dbReference>
<dbReference type="Pfam" id="PF01650">
    <property type="entry name" value="Peptidase_C13"/>
    <property type="match status" value="1"/>
</dbReference>
<evidence type="ECO:0000256" key="5">
    <source>
        <dbReference type="ARBA" id="ARBA00022729"/>
    </source>
</evidence>
<dbReference type="PANTHER" id="PTHR12000:SF42">
    <property type="entry name" value="LEGUMAIN"/>
    <property type="match status" value="1"/>
</dbReference>
<gene>
    <name evidence="8" type="ORF">OESDEN_06495</name>
</gene>
<dbReference type="FunFam" id="3.40.50.1460:FF:000006">
    <property type="entry name" value="Legumain"/>
    <property type="match status" value="1"/>
</dbReference>
<evidence type="ECO:0000256" key="6">
    <source>
        <dbReference type="ARBA" id="ARBA00022801"/>
    </source>
</evidence>
<reference evidence="8 9" key="1">
    <citation type="submission" date="2014-03" db="EMBL/GenBank/DDBJ databases">
        <title>Draft genome of the hookworm Oesophagostomum dentatum.</title>
        <authorList>
            <person name="Mitreva M."/>
        </authorList>
    </citation>
    <scope>NUCLEOTIDE SEQUENCE [LARGE SCALE GENOMIC DNA]</scope>
    <source>
        <strain evidence="8 9">OD-Hann</strain>
    </source>
</reference>
<keyword evidence="9" id="KW-1185">Reference proteome</keyword>
<protein>
    <recommendedName>
        <fullName evidence="3">legumain</fullName>
        <ecNumber evidence="3">3.4.22.34</ecNumber>
    </recommendedName>
</protein>
<keyword evidence="4" id="KW-0645">Protease</keyword>
<dbReference type="EMBL" id="KN550697">
    <property type="protein sequence ID" value="KHJ93594.1"/>
    <property type="molecule type" value="Genomic_DNA"/>
</dbReference>
<dbReference type="EC" id="3.4.22.34" evidence="3"/>
<proteinExistence type="inferred from homology"/>
<dbReference type="GO" id="GO:0051603">
    <property type="term" value="P:proteolysis involved in protein catabolic process"/>
    <property type="evidence" value="ECO:0007669"/>
    <property type="project" value="TreeGrafter"/>
</dbReference>
<evidence type="ECO:0000256" key="1">
    <source>
        <dbReference type="ARBA" id="ARBA00000810"/>
    </source>
</evidence>
<evidence type="ECO:0000256" key="3">
    <source>
        <dbReference type="ARBA" id="ARBA00012628"/>
    </source>
</evidence>
<comment type="similarity">
    <text evidence="2">Belongs to the peptidase C13 family.</text>
</comment>
<accession>A0A0B1T8N1</accession>
<keyword evidence="6" id="KW-0378">Hydrolase</keyword>
<dbReference type="GO" id="GO:0005773">
    <property type="term" value="C:vacuole"/>
    <property type="evidence" value="ECO:0007669"/>
    <property type="project" value="GOC"/>
</dbReference>
<evidence type="ECO:0000256" key="4">
    <source>
        <dbReference type="ARBA" id="ARBA00022670"/>
    </source>
</evidence>
<evidence type="ECO:0000313" key="8">
    <source>
        <dbReference type="EMBL" id="KHJ93594.1"/>
    </source>
</evidence>
<dbReference type="PRINTS" id="PR00776">
    <property type="entry name" value="HEMOGLOBNASE"/>
</dbReference>
<keyword evidence="7" id="KW-0788">Thiol protease</keyword>
<organism evidence="8 9">
    <name type="scientific">Oesophagostomum dentatum</name>
    <name type="common">Nodular worm</name>
    <dbReference type="NCBI Taxonomy" id="61180"/>
    <lineage>
        <taxon>Eukaryota</taxon>
        <taxon>Metazoa</taxon>
        <taxon>Ecdysozoa</taxon>
        <taxon>Nematoda</taxon>
        <taxon>Chromadorea</taxon>
        <taxon>Rhabditida</taxon>
        <taxon>Rhabditina</taxon>
        <taxon>Rhabditomorpha</taxon>
        <taxon>Strongyloidea</taxon>
        <taxon>Strongylidae</taxon>
        <taxon>Oesophagostomum</taxon>
    </lineage>
</organism>
<evidence type="ECO:0000313" key="9">
    <source>
        <dbReference type="Proteomes" id="UP000053660"/>
    </source>
</evidence>
<dbReference type="Proteomes" id="UP000053660">
    <property type="component" value="Unassembled WGS sequence"/>
</dbReference>
<comment type="catalytic activity">
    <reaction evidence="1">
        <text>Hydrolysis of proteins and small molecule substrates at -Asn-|-Xaa- bonds.</text>
        <dbReference type="EC" id="3.4.22.34"/>
    </reaction>
</comment>
<evidence type="ECO:0000256" key="7">
    <source>
        <dbReference type="ARBA" id="ARBA00022807"/>
    </source>
</evidence>
<dbReference type="InterPro" id="IPR001096">
    <property type="entry name" value="Peptidase_C13"/>
</dbReference>
<name>A0A0B1T8N1_OESDE</name>
<dbReference type="OrthoDB" id="192611at2759"/>
<dbReference type="AlphaFoldDB" id="A0A0B1T8N1"/>